<dbReference type="Proteomes" id="UP001058353">
    <property type="component" value="Chromosome"/>
</dbReference>
<dbReference type="AlphaFoldDB" id="A0AAN2CEH9"/>
<proteinExistence type="predicted"/>
<evidence type="ECO:0000256" key="1">
    <source>
        <dbReference type="SAM" id="MobiDB-lite"/>
    </source>
</evidence>
<evidence type="ECO:0000313" key="3">
    <source>
        <dbReference type="Proteomes" id="UP001058353"/>
    </source>
</evidence>
<sequence>MAARRDGATDGQRQGASVQRLISEQVPPVIGGAARKANQLMDLADSIRATDLVAMEW</sequence>
<dbReference type="EMBL" id="AP026407">
    <property type="protein sequence ID" value="BDO14119.1"/>
    <property type="molecule type" value="Genomic_DNA"/>
</dbReference>
<protein>
    <submittedName>
        <fullName evidence="2">Uncharacterized protein</fullName>
    </submittedName>
</protein>
<gene>
    <name evidence="2" type="ORF">KAM644c_31850</name>
</gene>
<feature type="compositionally biased region" description="Polar residues" evidence="1">
    <location>
        <begin position="11"/>
        <end position="20"/>
    </location>
</feature>
<organism evidence="2 3">
    <name type="scientific">Klebsiella quasipneumoniae subsp. quasipneumoniae</name>
    <dbReference type="NCBI Taxonomy" id="1667327"/>
    <lineage>
        <taxon>Bacteria</taxon>
        <taxon>Pseudomonadati</taxon>
        <taxon>Pseudomonadota</taxon>
        <taxon>Gammaproteobacteria</taxon>
        <taxon>Enterobacterales</taxon>
        <taxon>Enterobacteriaceae</taxon>
        <taxon>Klebsiella/Raoultella group</taxon>
        <taxon>Klebsiella</taxon>
        <taxon>Klebsiella pneumoniae complex</taxon>
    </lineage>
</organism>
<evidence type="ECO:0000313" key="2">
    <source>
        <dbReference type="EMBL" id="BDO14119.1"/>
    </source>
</evidence>
<accession>A0AAN2CEH9</accession>
<feature type="region of interest" description="Disordered" evidence="1">
    <location>
        <begin position="1"/>
        <end position="20"/>
    </location>
</feature>
<reference evidence="2" key="1">
    <citation type="submission" date="2022-07" db="EMBL/GenBank/DDBJ databases">
        <title>Complete genome sequence of carbapenem-resistant Klebsiella spp. in Japan.</title>
        <authorList>
            <person name="Maehana S."/>
            <person name="Suzuki M."/>
            <person name="Kitasato H."/>
        </authorList>
    </citation>
    <scope>NUCLEOTIDE SEQUENCE</scope>
    <source>
        <strain evidence="2">KAM644</strain>
    </source>
</reference>
<name>A0AAN2CEH9_9ENTR</name>